<protein>
    <recommendedName>
        <fullName evidence="3">TonB-dependent receptor</fullName>
    </recommendedName>
</protein>
<dbReference type="Gene3D" id="2.170.130.10">
    <property type="entry name" value="TonB-dependent receptor, plug domain"/>
    <property type="match status" value="1"/>
</dbReference>
<feature type="non-terminal residue" evidence="1">
    <location>
        <position position="78"/>
    </location>
</feature>
<dbReference type="Proteomes" id="UP000653002">
    <property type="component" value="Unassembled WGS sequence"/>
</dbReference>
<evidence type="ECO:0008006" key="3">
    <source>
        <dbReference type="Google" id="ProtNLM"/>
    </source>
</evidence>
<dbReference type="AlphaFoldDB" id="A0A8I0H836"/>
<sequence>VKVGNQSKFDITMTENTQTLEEVTVVAVGYGDVRRRDLTGSIGSANMGDLTKTPVSNITESLGGRIAGVQVSSGDGGP</sequence>
<dbReference type="EMBL" id="JAABFR010001245">
    <property type="protein sequence ID" value="MBD4337507.1"/>
    <property type="molecule type" value="Genomic_DNA"/>
</dbReference>
<feature type="non-terminal residue" evidence="1">
    <location>
        <position position="1"/>
    </location>
</feature>
<name>A0A8I0H836_XANCI</name>
<dbReference type="SUPFAM" id="SSF56935">
    <property type="entry name" value="Porins"/>
    <property type="match status" value="1"/>
</dbReference>
<dbReference type="InterPro" id="IPR037066">
    <property type="entry name" value="Plug_dom_sf"/>
</dbReference>
<evidence type="ECO:0000313" key="1">
    <source>
        <dbReference type="EMBL" id="MBD4337507.1"/>
    </source>
</evidence>
<organism evidence="1 2">
    <name type="scientific">Xanthomonas citri pv. citri</name>
    <dbReference type="NCBI Taxonomy" id="611301"/>
    <lineage>
        <taxon>Bacteria</taxon>
        <taxon>Pseudomonadati</taxon>
        <taxon>Pseudomonadota</taxon>
        <taxon>Gammaproteobacteria</taxon>
        <taxon>Lysobacterales</taxon>
        <taxon>Lysobacteraceae</taxon>
        <taxon>Xanthomonas</taxon>
    </lineage>
</organism>
<accession>A0A8I0H836</accession>
<evidence type="ECO:0000313" key="2">
    <source>
        <dbReference type="Proteomes" id="UP000653002"/>
    </source>
</evidence>
<comment type="caution">
    <text evidence="1">The sequence shown here is derived from an EMBL/GenBank/DDBJ whole genome shotgun (WGS) entry which is preliminary data.</text>
</comment>
<reference evidence="1" key="1">
    <citation type="submission" date="2020-01" db="EMBL/GenBank/DDBJ databases">
        <authorList>
            <person name="Richard D."/>
        </authorList>
    </citation>
    <scope>NUCLEOTIDE SEQUENCE</scope>
    <source>
        <strain evidence="1">JP541</strain>
    </source>
</reference>
<gene>
    <name evidence="1" type="ORF">GUH15_15895</name>
</gene>
<proteinExistence type="predicted"/>